<dbReference type="SUPFAM" id="SSF82153">
    <property type="entry name" value="FAS1 domain"/>
    <property type="match status" value="2"/>
</dbReference>
<dbReference type="EMBL" id="BFAD01000001">
    <property type="protein sequence ID" value="GBE78639.1"/>
    <property type="molecule type" value="Genomic_DNA"/>
</dbReference>
<dbReference type="Proteomes" id="UP000287166">
    <property type="component" value="Unassembled WGS sequence"/>
</dbReference>
<organism evidence="3 4">
    <name type="scientific">Sparassis crispa</name>
    <dbReference type="NCBI Taxonomy" id="139825"/>
    <lineage>
        <taxon>Eukaryota</taxon>
        <taxon>Fungi</taxon>
        <taxon>Dikarya</taxon>
        <taxon>Basidiomycota</taxon>
        <taxon>Agaricomycotina</taxon>
        <taxon>Agaricomycetes</taxon>
        <taxon>Polyporales</taxon>
        <taxon>Sparassidaceae</taxon>
        <taxon>Sparassis</taxon>
    </lineage>
</organism>
<evidence type="ECO:0000256" key="1">
    <source>
        <dbReference type="SAM" id="SignalP"/>
    </source>
</evidence>
<proteinExistence type="predicted"/>
<dbReference type="AlphaFoldDB" id="A0A401G917"/>
<dbReference type="InterPro" id="IPR000782">
    <property type="entry name" value="FAS1_domain"/>
</dbReference>
<dbReference type="InterPro" id="IPR050904">
    <property type="entry name" value="Adhesion/Biosynth-related"/>
</dbReference>
<dbReference type="InterPro" id="IPR036378">
    <property type="entry name" value="FAS1_dom_sf"/>
</dbReference>
<sequence>MKLSLVPCTLLAAVSAVVAQTQNTTFLTGFIETLQGMGLTDLTTFASQINDSSFGEALLATISDGKPYLFFAPSNDAFMNAPENVTANPPDTLAYHYVSGNFSGDMSMYPNVTLGRTFLNDSMFVQLEGNKSQVLAWTKLADGAIHILNQMNDTMVTNTTMYGNITINVINTVLSFPPSLSDVVMMDMNASLSSLQTVLQEINVEYFNASTGETHNTSTFDVLNMGAHGFTLFAPNSSALDAISSALQSLSNNQTLADTILLNHVINGTSVYSSELVGMNYTSAAGEPLLFMMNTTGQYVTSGNVTAKIIQPDVLLSNGVIHVIDRVFLNEKSDMSAASSAAASATSAAGHSTTESAPIGFSQTASLTASGSNAAQPSNSKSAAVATYAQSGSTKMWAVGLTVLGAIVGGYITLS</sequence>
<dbReference type="PANTHER" id="PTHR10900">
    <property type="entry name" value="PERIOSTIN-RELATED"/>
    <property type="match status" value="1"/>
</dbReference>
<comment type="caution">
    <text evidence="3">The sequence shown here is derived from an EMBL/GenBank/DDBJ whole genome shotgun (WGS) entry which is preliminary data.</text>
</comment>
<dbReference type="RefSeq" id="XP_027609552.1">
    <property type="nucleotide sequence ID" value="XM_027753751.1"/>
</dbReference>
<dbReference type="GeneID" id="38775556"/>
<dbReference type="Gene3D" id="2.30.180.10">
    <property type="entry name" value="FAS1 domain"/>
    <property type="match status" value="2"/>
</dbReference>
<feature type="signal peptide" evidence="1">
    <location>
        <begin position="1"/>
        <end position="19"/>
    </location>
</feature>
<evidence type="ECO:0000313" key="3">
    <source>
        <dbReference type="EMBL" id="GBE78639.1"/>
    </source>
</evidence>
<dbReference type="PROSITE" id="PS50213">
    <property type="entry name" value="FAS1"/>
    <property type="match status" value="2"/>
</dbReference>
<gene>
    <name evidence="3" type="ORF">SCP_0115280</name>
</gene>
<feature type="domain" description="FAS1" evidence="2">
    <location>
        <begin position="179"/>
        <end position="328"/>
    </location>
</feature>
<protein>
    <recommendedName>
        <fullName evidence="2">FAS1 domain-containing protein</fullName>
    </recommendedName>
</protein>
<accession>A0A401G917</accession>
<dbReference type="Pfam" id="PF02469">
    <property type="entry name" value="Fasciclin"/>
    <property type="match status" value="1"/>
</dbReference>
<dbReference type="GO" id="GO:0005615">
    <property type="term" value="C:extracellular space"/>
    <property type="evidence" value="ECO:0007669"/>
    <property type="project" value="TreeGrafter"/>
</dbReference>
<reference evidence="3 4" key="1">
    <citation type="journal article" date="2018" name="Sci. Rep.">
        <title>Genome sequence of the cauliflower mushroom Sparassis crispa (Hanabiratake) and its association with beneficial usage.</title>
        <authorList>
            <person name="Kiyama R."/>
            <person name="Furutani Y."/>
            <person name="Kawaguchi K."/>
            <person name="Nakanishi T."/>
        </authorList>
    </citation>
    <scope>NUCLEOTIDE SEQUENCE [LARGE SCALE GENOMIC DNA]</scope>
</reference>
<keyword evidence="1" id="KW-0732">Signal</keyword>
<feature type="domain" description="FAS1" evidence="2">
    <location>
        <begin position="14"/>
        <end position="152"/>
    </location>
</feature>
<name>A0A401G917_9APHY</name>
<dbReference type="OrthoDB" id="286301at2759"/>
<dbReference type="InParanoid" id="A0A401G917"/>
<dbReference type="STRING" id="139825.A0A401G917"/>
<dbReference type="SMART" id="SM00554">
    <property type="entry name" value="FAS1"/>
    <property type="match status" value="2"/>
</dbReference>
<evidence type="ECO:0000259" key="2">
    <source>
        <dbReference type="PROSITE" id="PS50213"/>
    </source>
</evidence>
<feature type="chain" id="PRO_5019089030" description="FAS1 domain-containing protein" evidence="1">
    <location>
        <begin position="20"/>
        <end position="415"/>
    </location>
</feature>
<dbReference type="PANTHER" id="PTHR10900:SF77">
    <property type="entry name" value="FI19380P1"/>
    <property type="match status" value="1"/>
</dbReference>
<keyword evidence="4" id="KW-1185">Reference proteome</keyword>
<evidence type="ECO:0000313" key="4">
    <source>
        <dbReference type="Proteomes" id="UP000287166"/>
    </source>
</evidence>